<dbReference type="PRINTS" id="PR00086">
    <property type="entry name" value="LLDHDRGNASE"/>
</dbReference>
<evidence type="ECO:0000259" key="4">
    <source>
        <dbReference type="Pfam" id="PF02866"/>
    </source>
</evidence>
<name>A0ABX8DH18_9GAMM</name>
<keyword evidence="2" id="KW-0560">Oxidoreductase</keyword>
<dbReference type="InterPro" id="IPR036291">
    <property type="entry name" value="NAD(P)-bd_dom_sf"/>
</dbReference>
<accession>A0ABX8DH18</accession>
<dbReference type="SUPFAM" id="SSF56327">
    <property type="entry name" value="LDH C-terminal domain-like"/>
    <property type="match status" value="1"/>
</dbReference>
<dbReference type="Gene3D" id="3.40.50.720">
    <property type="entry name" value="NAD(P)-binding Rossmann-like Domain"/>
    <property type="match status" value="1"/>
</dbReference>
<dbReference type="InterPro" id="IPR001557">
    <property type="entry name" value="L-lactate/malate_DH"/>
</dbReference>
<dbReference type="PANTHER" id="PTHR43128">
    <property type="entry name" value="L-2-HYDROXYCARBOXYLATE DEHYDROGENASE (NAD(P)(+))"/>
    <property type="match status" value="1"/>
</dbReference>
<evidence type="ECO:0000313" key="5">
    <source>
        <dbReference type="EMBL" id="QVK23926.1"/>
    </source>
</evidence>
<evidence type="ECO:0000256" key="1">
    <source>
        <dbReference type="ARBA" id="ARBA00003966"/>
    </source>
</evidence>
<gene>
    <name evidence="5" type="ORF">KHX94_04585</name>
</gene>
<dbReference type="EMBL" id="CP074572">
    <property type="protein sequence ID" value="QVK23926.1"/>
    <property type="molecule type" value="Genomic_DNA"/>
</dbReference>
<dbReference type="Pfam" id="PF00056">
    <property type="entry name" value="Ldh_1_N"/>
    <property type="match status" value="1"/>
</dbReference>
<dbReference type="PIRSF" id="PIRSF000102">
    <property type="entry name" value="Lac_mal_DH"/>
    <property type="match status" value="1"/>
</dbReference>
<comment type="function">
    <text evidence="1">Catalyzes the reversible oxidation of malate to oxaloacetate.</text>
</comment>
<protein>
    <submittedName>
        <fullName evidence="5">NAD(P)-binding domain-containing protein</fullName>
    </submittedName>
</protein>
<keyword evidence="6" id="KW-1185">Reference proteome</keyword>
<dbReference type="InterPro" id="IPR015955">
    <property type="entry name" value="Lactate_DH/Glyco_Ohase_4_C"/>
</dbReference>
<dbReference type="PANTHER" id="PTHR43128:SF31">
    <property type="entry name" value="L-LACTATE DEHYDROGENASE"/>
    <property type="match status" value="1"/>
</dbReference>
<dbReference type="Pfam" id="PF02866">
    <property type="entry name" value="Ldh_1_C"/>
    <property type="match status" value="1"/>
</dbReference>
<reference evidence="5 6" key="1">
    <citation type="journal article" date="2012" name="Int. J. Syst. Evol. Microbiol.">
        <title>Shewanella dokdonensis sp. nov., isolated from seawater.</title>
        <authorList>
            <person name="Sung H.R."/>
            <person name="Yoon J.H."/>
            <person name="Ghim S.Y."/>
        </authorList>
    </citation>
    <scope>NUCLEOTIDE SEQUENCE [LARGE SCALE GENOMIC DNA]</scope>
    <source>
        <strain evidence="5 6">DSM 23626</strain>
    </source>
</reference>
<evidence type="ECO:0000256" key="2">
    <source>
        <dbReference type="RuleBase" id="RU003369"/>
    </source>
</evidence>
<dbReference type="Proteomes" id="UP000676428">
    <property type="component" value="Chromosome"/>
</dbReference>
<organism evidence="5 6">
    <name type="scientific">Shewanella dokdonensis</name>
    <dbReference type="NCBI Taxonomy" id="712036"/>
    <lineage>
        <taxon>Bacteria</taxon>
        <taxon>Pseudomonadati</taxon>
        <taxon>Pseudomonadota</taxon>
        <taxon>Gammaproteobacteria</taxon>
        <taxon>Alteromonadales</taxon>
        <taxon>Shewanellaceae</taxon>
        <taxon>Shewanella</taxon>
    </lineage>
</organism>
<dbReference type="InterPro" id="IPR001236">
    <property type="entry name" value="Lactate/malate_DH_N"/>
</dbReference>
<sequence>MKRHVAIIGCGHVGADVAFSLVTQNLADHISLFDINAAKAASEQLELQDMAALIGSRVHIDNNDASQLAADIVVMAVGPSKTQTVDRLRELDETAKAASMWVPKMLAAGFSGVLINITNPCDVITTLLAKQLELPAGQVFGTGTSLDSARMKRVVGTLLDVDPASIEGYVMGEHGESQFVAWSSVRVGGLPLTQWPQAAHADYDAMATAIRRGGWDVLTGKGWTSFGIATATAKLVDAVFSDARRVFAVSAMDSQLGVHIGQPAVVGASGIIHPIAIPLAADEQAKYQASAAVIRQAMHKIG</sequence>
<dbReference type="Gene3D" id="3.90.110.10">
    <property type="entry name" value="Lactate dehydrogenase/glycoside hydrolase, family 4, C-terminal"/>
    <property type="match status" value="1"/>
</dbReference>
<evidence type="ECO:0000313" key="6">
    <source>
        <dbReference type="Proteomes" id="UP000676428"/>
    </source>
</evidence>
<dbReference type="InterPro" id="IPR022383">
    <property type="entry name" value="Lactate/malate_DH_C"/>
</dbReference>
<feature type="domain" description="Lactate/malate dehydrogenase N-terminal" evidence="3">
    <location>
        <begin position="4"/>
        <end position="141"/>
    </location>
</feature>
<comment type="similarity">
    <text evidence="2">Belongs to the LDH/MDH superfamily.</text>
</comment>
<dbReference type="SUPFAM" id="SSF51735">
    <property type="entry name" value="NAD(P)-binding Rossmann-fold domains"/>
    <property type="match status" value="1"/>
</dbReference>
<evidence type="ECO:0000259" key="3">
    <source>
        <dbReference type="Pfam" id="PF00056"/>
    </source>
</evidence>
<proteinExistence type="inferred from homology"/>
<dbReference type="RefSeq" id="WP_213682542.1">
    <property type="nucleotide sequence ID" value="NZ_CP074572.1"/>
</dbReference>
<feature type="domain" description="Lactate/malate dehydrogenase C-terminal" evidence="4">
    <location>
        <begin position="144"/>
        <end position="300"/>
    </location>
</feature>